<dbReference type="InterPro" id="IPR009027">
    <property type="entry name" value="Ribosomal_bL9/RNase_H1_N"/>
</dbReference>
<feature type="domain" description="Ribosomal protein L9" evidence="9">
    <location>
        <begin position="1"/>
        <end position="47"/>
    </location>
</feature>
<evidence type="ECO:0000256" key="5">
    <source>
        <dbReference type="ARBA" id="ARBA00023274"/>
    </source>
</evidence>
<dbReference type="NCBIfam" id="TIGR00158">
    <property type="entry name" value="L9"/>
    <property type="match status" value="1"/>
</dbReference>
<organism evidence="11 12">
    <name type="scientific">Fusibacter ferrireducens</name>
    <dbReference type="NCBI Taxonomy" id="2785058"/>
    <lineage>
        <taxon>Bacteria</taxon>
        <taxon>Bacillati</taxon>
        <taxon>Bacillota</taxon>
        <taxon>Clostridia</taxon>
        <taxon>Eubacteriales</taxon>
        <taxon>Eubacteriales Family XII. Incertae Sedis</taxon>
        <taxon>Fusibacter</taxon>
    </lineage>
</organism>
<evidence type="ECO:0000259" key="10">
    <source>
        <dbReference type="Pfam" id="PF03948"/>
    </source>
</evidence>
<protein>
    <recommendedName>
        <fullName evidence="6 7">Large ribosomal subunit protein bL9</fullName>
    </recommendedName>
</protein>
<keyword evidence="12" id="KW-1185">Reference proteome</keyword>
<gene>
    <name evidence="7" type="primary">rplI</name>
    <name evidence="11" type="ORF">ISU02_20505</name>
</gene>
<dbReference type="InterPro" id="IPR020594">
    <property type="entry name" value="Ribosomal_bL9_bac/chp"/>
</dbReference>
<evidence type="ECO:0000313" key="12">
    <source>
        <dbReference type="Proteomes" id="UP000614200"/>
    </source>
</evidence>
<dbReference type="PANTHER" id="PTHR21368">
    <property type="entry name" value="50S RIBOSOMAL PROTEIN L9"/>
    <property type="match status" value="1"/>
</dbReference>
<keyword evidence="3 7" id="KW-0694">RNA-binding</keyword>
<comment type="function">
    <text evidence="7">Binds to the 23S rRNA.</text>
</comment>
<dbReference type="SUPFAM" id="SSF55653">
    <property type="entry name" value="Ribosomal protein L9 C-domain"/>
    <property type="match status" value="1"/>
</dbReference>
<keyword evidence="2 7" id="KW-0699">rRNA-binding</keyword>
<dbReference type="Pfam" id="PF01281">
    <property type="entry name" value="Ribosomal_L9_N"/>
    <property type="match status" value="1"/>
</dbReference>
<name>A0ABR9ZYF1_9FIRM</name>
<dbReference type="InterPro" id="IPR036791">
    <property type="entry name" value="Ribosomal_bL9_C_sf"/>
</dbReference>
<dbReference type="Proteomes" id="UP000614200">
    <property type="component" value="Unassembled WGS sequence"/>
</dbReference>
<comment type="similarity">
    <text evidence="1 7">Belongs to the bacterial ribosomal protein bL9 family.</text>
</comment>
<dbReference type="EMBL" id="JADKNH010000016">
    <property type="protein sequence ID" value="MBF4695482.1"/>
    <property type="molecule type" value="Genomic_DNA"/>
</dbReference>
<dbReference type="InterPro" id="IPR036935">
    <property type="entry name" value="Ribosomal_bL9_N_sf"/>
</dbReference>
<feature type="coiled-coil region" evidence="8">
    <location>
        <begin position="44"/>
        <end position="75"/>
    </location>
</feature>
<accession>A0ABR9ZYF1</accession>
<dbReference type="Pfam" id="PF03948">
    <property type="entry name" value="Ribosomal_L9_C"/>
    <property type="match status" value="1"/>
</dbReference>
<evidence type="ECO:0000259" key="9">
    <source>
        <dbReference type="Pfam" id="PF01281"/>
    </source>
</evidence>
<evidence type="ECO:0000256" key="2">
    <source>
        <dbReference type="ARBA" id="ARBA00022730"/>
    </source>
</evidence>
<dbReference type="SUPFAM" id="SSF55658">
    <property type="entry name" value="L9 N-domain-like"/>
    <property type="match status" value="1"/>
</dbReference>
<dbReference type="GO" id="GO:0005840">
    <property type="term" value="C:ribosome"/>
    <property type="evidence" value="ECO:0007669"/>
    <property type="project" value="UniProtKB-KW"/>
</dbReference>
<sequence>MKVILLKDIKGTGKKGDIINASDGHARNYLIPRGLGKEATEGSVKQLEHQNAAKAKRAAEELAEAKTLATDIEKIVITFKTKAGEGGRLFGSITNKDIAEELKTKHDLDIDKKKIALEQPIRTLGTTLVTIKVYPKVSAQMKVQVIEE</sequence>
<dbReference type="Gene3D" id="3.40.5.10">
    <property type="entry name" value="Ribosomal protein L9, N-terminal domain"/>
    <property type="match status" value="1"/>
</dbReference>
<comment type="caution">
    <text evidence="11">The sequence shown here is derived from an EMBL/GenBank/DDBJ whole genome shotgun (WGS) entry which is preliminary data.</text>
</comment>
<dbReference type="InterPro" id="IPR020070">
    <property type="entry name" value="Ribosomal_bL9_N"/>
</dbReference>
<keyword evidence="4 7" id="KW-0689">Ribosomal protein</keyword>
<evidence type="ECO:0000313" key="11">
    <source>
        <dbReference type="EMBL" id="MBF4695482.1"/>
    </source>
</evidence>
<evidence type="ECO:0000256" key="3">
    <source>
        <dbReference type="ARBA" id="ARBA00022884"/>
    </source>
</evidence>
<feature type="domain" description="Large ribosomal subunit protein bL9 C-terminal" evidence="10">
    <location>
        <begin position="63"/>
        <end position="146"/>
    </location>
</feature>
<dbReference type="Gene3D" id="3.10.430.100">
    <property type="entry name" value="Ribosomal protein L9, C-terminal domain"/>
    <property type="match status" value="1"/>
</dbReference>
<evidence type="ECO:0000256" key="4">
    <source>
        <dbReference type="ARBA" id="ARBA00022980"/>
    </source>
</evidence>
<evidence type="ECO:0000256" key="8">
    <source>
        <dbReference type="SAM" id="Coils"/>
    </source>
</evidence>
<proteinExistence type="inferred from homology"/>
<evidence type="ECO:0000256" key="7">
    <source>
        <dbReference type="HAMAP-Rule" id="MF_00503"/>
    </source>
</evidence>
<evidence type="ECO:0000256" key="6">
    <source>
        <dbReference type="ARBA" id="ARBA00035292"/>
    </source>
</evidence>
<dbReference type="RefSeq" id="WP_194703720.1">
    <property type="nucleotide sequence ID" value="NZ_JADKNH010000016.1"/>
</dbReference>
<dbReference type="InterPro" id="IPR020069">
    <property type="entry name" value="Ribosomal_bL9_C"/>
</dbReference>
<reference evidence="11 12" key="1">
    <citation type="submission" date="2020-11" db="EMBL/GenBank/DDBJ databases">
        <title>Fusibacter basophilias sp. nov.</title>
        <authorList>
            <person name="Qiu D."/>
        </authorList>
    </citation>
    <scope>NUCLEOTIDE SEQUENCE [LARGE SCALE GENOMIC DNA]</scope>
    <source>
        <strain evidence="11 12">Q10-2</strain>
    </source>
</reference>
<keyword evidence="8" id="KW-0175">Coiled coil</keyword>
<dbReference type="InterPro" id="IPR000244">
    <property type="entry name" value="Ribosomal_bL9"/>
</dbReference>
<dbReference type="HAMAP" id="MF_00503">
    <property type="entry name" value="Ribosomal_bL9"/>
    <property type="match status" value="1"/>
</dbReference>
<keyword evidence="5 7" id="KW-0687">Ribonucleoprotein</keyword>
<evidence type="ECO:0000256" key="1">
    <source>
        <dbReference type="ARBA" id="ARBA00010605"/>
    </source>
</evidence>